<accession>A0A6M8UBI2</accession>
<dbReference type="EMBL" id="CP054212">
    <property type="protein sequence ID" value="QKJ87049.1"/>
    <property type="molecule type" value="Genomic_DNA"/>
</dbReference>
<dbReference type="InterPro" id="IPR058136">
    <property type="entry name" value="AmpC"/>
</dbReference>
<dbReference type="SUPFAM" id="SSF56601">
    <property type="entry name" value="beta-lactamase/transpeptidase-like"/>
    <property type="match status" value="1"/>
</dbReference>
<gene>
    <name evidence="10" type="ORF">PMPD1_2103</name>
</gene>
<evidence type="ECO:0000256" key="5">
    <source>
        <dbReference type="ARBA" id="ARBA00022801"/>
    </source>
</evidence>
<dbReference type="Gene3D" id="3.40.710.10">
    <property type="entry name" value="DD-peptidase/beta-lactamase superfamily"/>
    <property type="match status" value="1"/>
</dbReference>
<feature type="domain" description="Beta-lactamase-related" evidence="9">
    <location>
        <begin position="36"/>
        <end position="383"/>
    </location>
</feature>
<dbReference type="GO" id="GO:0017001">
    <property type="term" value="P:antibiotic catabolic process"/>
    <property type="evidence" value="ECO:0007669"/>
    <property type="project" value="InterPro"/>
</dbReference>
<dbReference type="Proteomes" id="UP000505325">
    <property type="component" value="Chromosome"/>
</dbReference>
<name>A0A6M8UBI2_9GAMM</name>
<evidence type="ECO:0000256" key="3">
    <source>
        <dbReference type="ARBA" id="ARBA00012865"/>
    </source>
</evidence>
<evidence type="ECO:0000256" key="4">
    <source>
        <dbReference type="ARBA" id="ARBA00022729"/>
    </source>
</evidence>
<dbReference type="InterPro" id="IPR001586">
    <property type="entry name" value="Beta-lactam_class-C_AS"/>
</dbReference>
<evidence type="ECO:0000313" key="10">
    <source>
        <dbReference type="EMBL" id="QKJ87049.1"/>
    </source>
</evidence>
<comment type="catalytic activity">
    <reaction evidence="1 7">
        <text>a beta-lactam + H2O = a substituted beta-amino acid</text>
        <dbReference type="Rhea" id="RHEA:20401"/>
        <dbReference type="ChEBI" id="CHEBI:15377"/>
        <dbReference type="ChEBI" id="CHEBI:35627"/>
        <dbReference type="ChEBI" id="CHEBI:140347"/>
        <dbReference type="EC" id="3.5.2.6"/>
    </reaction>
</comment>
<dbReference type="FunFam" id="3.40.710.10:FF:000012">
    <property type="entry name" value="Beta-lactamase"/>
    <property type="match status" value="1"/>
</dbReference>
<reference evidence="10 11" key="1">
    <citation type="submission" date="2020-06" db="EMBL/GenBank/DDBJ databases">
        <title>Genome sequence of Paramixta manurensis strain PD-1.</title>
        <authorList>
            <person name="Lee C.W."/>
            <person name="Kim J."/>
        </authorList>
    </citation>
    <scope>NUCLEOTIDE SEQUENCE [LARGE SCALE GENOMIC DNA]</scope>
    <source>
        <strain evidence="10 11">PD-1</strain>
    </source>
</reference>
<evidence type="ECO:0000256" key="6">
    <source>
        <dbReference type="ARBA" id="ARBA00023251"/>
    </source>
</evidence>
<evidence type="ECO:0000256" key="7">
    <source>
        <dbReference type="RuleBase" id="RU361140"/>
    </source>
</evidence>
<dbReference type="GO" id="GO:0008800">
    <property type="term" value="F:beta-lactamase activity"/>
    <property type="evidence" value="ECO:0007669"/>
    <property type="project" value="UniProtKB-UniRule"/>
</dbReference>
<evidence type="ECO:0000256" key="2">
    <source>
        <dbReference type="ARBA" id="ARBA00007840"/>
    </source>
</evidence>
<dbReference type="PANTHER" id="PTHR46825:SF8">
    <property type="entry name" value="BETA-LACTAMASE-RELATED"/>
    <property type="match status" value="1"/>
</dbReference>
<evidence type="ECO:0000256" key="8">
    <source>
        <dbReference type="SAM" id="SignalP"/>
    </source>
</evidence>
<evidence type="ECO:0000313" key="11">
    <source>
        <dbReference type="Proteomes" id="UP000505325"/>
    </source>
</evidence>
<dbReference type="NCBIfam" id="NF033085">
    <property type="entry name" value="bla_class_C"/>
    <property type="match status" value="1"/>
</dbReference>
<evidence type="ECO:0000259" key="9">
    <source>
        <dbReference type="Pfam" id="PF00144"/>
    </source>
</evidence>
<dbReference type="InterPro" id="IPR001466">
    <property type="entry name" value="Beta-lactam-related"/>
</dbReference>
<dbReference type="KEGG" id="pmak:PMPD1_2103"/>
<dbReference type="GO" id="GO:0030288">
    <property type="term" value="C:outer membrane-bounded periplasmic space"/>
    <property type="evidence" value="ECO:0007669"/>
    <property type="project" value="InterPro"/>
</dbReference>
<keyword evidence="6 7" id="KW-0046">Antibiotic resistance</keyword>
<sequence length="385" mass="42912">MKKRFPYALLLATFAVSPLCSAGQQALSEQQISALVNRTLTPLLKEQAIPGMAVAVLYHGKPYYFNYGLAELNHRRPVTEHTLFELGSLSKTFTGILGGYAVQTGRLNLNDPVAKYWPALTGQQWQAITMLQLATYTAGGLPLQLPDNVTDEKSLFNYYQQWQPRWTPGTKRNYSNASIGLFGALAIKNTALSYEDFMTRHVFQPLKLTHTFITIPAVERTNYAWGYKNGQAVRVSPGMLDAQAYGIKSTAHDMLRFMQANITPERVTNRQVRQAIALAQSRYYQAGEMYQGLGWEMYNWPLNPEVVIKGSDNQVALAPQNVTALNPAQPAVAASWVHKTGATNGFGAYVAFVPQEQNGIVMLANKNYPNRLRVKAAYQILQGLR</sequence>
<dbReference type="InterPro" id="IPR050491">
    <property type="entry name" value="AmpC-like"/>
</dbReference>
<dbReference type="InterPro" id="IPR012338">
    <property type="entry name" value="Beta-lactam/transpept-like"/>
</dbReference>
<dbReference type="EC" id="3.5.2.6" evidence="3 7"/>
<organism evidence="10 11">
    <name type="scientific">Paramixta manurensis</name>
    <dbReference type="NCBI Taxonomy" id="2740817"/>
    <lineage>
        <taxon>Bacteria</taxon>
        <taxon>Pseudomonadati</taxon>
        <taxon>Pseudomonadota</taxon>
        <taxon>Gammaproteobacteria</taxon>
        <taxon>Enterobacterales</taxon>
        <taxon>Erwiniaceae</taxon>
        <taxon>Paramixta</taxon>
    </lineage>
</organism>
<dbReference type="Pfam" id="PF00144">
    <property type="entry name" value="Beta-lactamase"/>
    <property type="match status" value="1"/>
</dbReference>
<proteinExistence type="inferred from homology"/>
<dbReference type="AlphaFoldDB" id="A0A6M8UBI2"/>
<dbReference type="GO" id="GO:0046677">
    <property type="term" value="P:response to antibiotic"/>
    <property type="evidence" value="ECO:0007669"/>
    <property type="project" value="UniProtKB-UniRule"/>
</dbReference>
<comment type="similarity">
    <text evidence="2 7">Belongs to the class-C beta-lactamase family.</text>
</comment>
<feature type="signal peptide" evidence="8">
    <location>
        <begin position="1"/>
        <end position="22"/>
    </location>
</feature>
<dbReference type="PANTHER" id="PTHR46825">
    <property type="entry name" value="D-ALANYL-D-ALANINE-CARBOXYPEPTIDASE/ENDOPEPTIDASE AMPH"/>
    <property type="match status" value="1"/>
</dbReference>
<dbReference type="PROSITE" id="PS00336">
    <property type="entry name" value="BETA_LACTAMASE_C"/>
    <property type="match status" value="1"/>
</dbReference>
<dbReference type="RefSeq" id="WP_173634022.1">
    <property type="nucleotide sequence ID" value="NZ_CP054212.1"/>
</dbReference>
<keyword evidence="4 8" id="KW-0732">Signal</keyword>
<evidence type="ECO:0000256" key="1">
    <source>
        <dbReference type="ARBA" id="ARBA00001526"/>
    </source>
</evidence>
<keyword evidence="5 7" id="KW-0378">Hydrolase</keyword>
<protein>
    <recommendedName>
        <fullName evidence="3 7">Beta-lactamase</fullName>
        <ecNumber evidence="3 7">3.5.2.6</ecNumber>
    </recommendedName>
</protein>
<feature type="chain" id="PRO_5026804849" description="Beta-lactamase" evidence="8">
    <location>
        <begin position="23"/>
        <end position="385"/>
    </location>
</feature>
<keyword evidence="11" id="KW-1185">Reference proteome</keyword>